<accession>A0A8H5M2H8</accession>
<evidence type="ECO:0000313" key="2">
    <source>
        <dbReference type="Proteomes" id="UP000518752"/>
    </source>
</evidence>
<evidence type="ECO:0000313" key="1">
    <source>
        <dbReference type="EMBL" id="KAF5378382.1"/>
    </source>
</evidence>
<organism evidence="1 2">
    <name type="scientific">Collybiopsis confluens</name>
    <dbReference type="NCBI Taxonomy" id="2823264"/>
    <lineage>
        <taxon>Eukaryota</taxon>
        <taxon>Fungi</taxon>
        <taxon>Dikarya</taxon>
        <taxon>Basidiomycota</taxon>
        <taxon>Agaricomycotina</taxon>
        <taxon>Agaricomycetes</taxon>
        <taxon>Agaricomycetidae</taxon>
        <taxon>Agaricales</taxon>
        <taxon>Marasmiineae</taxon>
        <taxon>Omphalotaceae</taxon>
        <taxon>Collybiopsis</taxon>
    </lineage>
</organism>
<dbReference type="Proteomes" id="UP000518752">
    <property type="component" value="Unassembled WGS sequence"/>
</dbReference>
<dbReference type="AlphaFoldDB" id="A0A8H5M2H8"/>
<reference evidence="1 2" key="1">
    <citation type="journal article" date="2020" name="ISME J.">
        <title>Uncovering the hidden diversity of litter-decomposition mechanisms in mushroom-forming fungi.</title>
        <authorList>
            <person name="Floudas D."/>
            <person name="Bentzer J."/>
            <person name="Ahren D."/>
            <person name="Johansson T."/>
            <person name="Persson P."/>
            <person name="Tunlid A."/>
        </authorList>
    </citation>
    <scope>NUCLEOTIDE SEQUENCE [LARGE SCALE GENOMIC DNA]</scope>
    <source>
        <strain evidence="1 2">CBS 406.79</strain>
    </source>
</reference>
<sequence>MSSTSRSPKTFTELGSWFIPQIWRPSSDTLSVPRPLICPSDGNTLVAGCPRDVPAVIINDYFLVTHTP</sequence>
<gene>
    <name evidence="1" type="ORF">D9757_010886</name>
</gene>
<name>A0A8H5M2H8_9AGAR</name>
<dbReference type="EMBL" id="JAACJN010000077">
    <property type="protein sequence ID" value="KAF5378382.1"/>
    <property type="molecule type" value="Genomic_DNA"/>
</dbReference>
<protein>
    <submittedName>
        <fullName evidence="1">Uncharacterized protein</fullName>
    </submittedName>
</protein>
<keyword evidence="2" id="KW-1185">Reference proteome</keyword>
<comment type="caution">
    <text evidence="1">The sequence shown here is derived from an EMBL/GenBank/DDBJ whole genome shotgun (WGS) entry which is preliminary data.</text>
</comment>
<proteinExistence type="predicted"/>